<dbReference type="InterPro" id="IPR008271">
    <property type="entry name" value="Ser/Thr_kinase_AS"/>
</dbReference>
<name>A0AAN8KCR0_PATCE</name>
<dbReference type="EC" id="2.7.11.1" evidence="2"/>
<evidence type="ECO:0000256" key="5">
    <source>
        <dbReference type="ARBA" id="ARBA00022679"/>
    </source>
</evidence>
<dbReference type="SMART" id="SM00220">
    <property type="entry name" value="S_TKc"/>
    <property type="match status" value="1"/>
</dbReference>
<accession>A0AAN8KCR0</accession>
<keyword evidence="3" id="KW-0723">Serine/threonine-protein kinase</keyword>
<dbReference type="InterPro" id="IPR050205">
    <property type="entry name" value="CDPK_Ser/Thr_kinases"/>
</dbReference>
<evidence type="ECO:0000256" key="7">
    <source>
        <dbReference type="ARBA" id="ARBA00022777"/>
    </source>
</evidence>
<dbReference type="EMBL" id="JAZGQO010000002">
    <property type="protein sequence ID" value="KAK6192762.1"/>
    <property type="molecule type" value="Genomic_DNA"/>
</dbReference>
<evidence type="ECO:0000313" key="14">
    <source>
        <dbReference type="Proteomes" id="UP001347796"/>
    </source>
</evidence>
<evidence type="ECO:0000256" key="4">
    <source>
        <dbReference type="ARBA" id="ARBA00022553"/>
    </source>
</evidence>
<dbReference type="Proteomes" id="UP001347796">
    <property type="component" value="Unassembled WGS sequence"/>
</dbReference>
<comment type="catalytic activity">
    <reaction evidence="9">
        <text>L-threonyl-[protein] + ATP = O-phospho-L-threonyl-[protein] + ADP + H(+)</text>
        <dbReference type="Rhea" id="RHEA:46608"/>
        <dbReference type="Rhea" id="RHEA-COMP:11060"/>
        <dbReference type="Rhea" id="RHEA-COMP:11605"/>
        <dbReference type="ChEBI" id="CHEBI:15378"/>
        <dbReference type="ChEBI" id="CHEBI:30013"/>
        <dbReference type="ChEBI" id="CHEBI:30616"/>
        <dbReference type="ChEBI" id="CHEBI:61977"/>
        <dbReference type="ChEBI" id="CHEBI:456216"/>
        <dbReference type="EC" id="2.7.11.1"/>
    </reaction>
</comment>
<dbReference type="Gene3D" id="4.10.1170.10">
    <property type="entry name" value="MAP kinase activated protein kinase 2"/>
    <property type="match status" value="1"/>
</dbReference>
<dbReference type="InterPro" id="IPR011009">
    <property type="entry name" value="Kinase-like_dom_sf"/>
</dbReference>
<dbReference type="Pfam" id="PF00069">
    <property type="entry name" value="Pkinase"/>
    <property type="match status" value="1"/>
</dbReference>
<evidence type="ECO:0000313" key="13">
    <source>
        <dbReference type="EMBL" id="KAK6192762.1"/>
    </source>
</evidence>
<keyword evidence="6" id="KW-0547">Nucleotide-binding</keyword>
<evidence type="ECO:0000256" key="11">
    <source>
        <dbReference type="SAM" id="MobiDB-lite"/>
    </source>
</evidence>
<keyword evidence="7" id="KW-0418">Kinase</keyword>
<evidence type="ECO:0000256" key="2">
    <source>
        <dbReference type="ARBA" id="ARBA00012513"/>
    </source>
</evidence>
<keyword evidence="5" id="KW-0808">Transferase</keyword>
<evidence type="ECO:0000256" key="3">
    <source>
        <dbReference type="ARBA" id="ARBA00022527"/>
    </source>
</evidence>
<comment type="caution">
    <text evidence="13">The sequence shown here is derived from an EMBL/GenBank/DDBJ whole genome shotgun (WGS) entry which is preliminary data.</text>
</comment>
<evidence type="ECO:0000256" key="9">
    <source>
        <dbReference type="ARBA" id="ARBA00047899"/>
    </source>
</evidence>
<feature type="region of interest" description="Disordered" evidence="11">
    <location>
        <begin position="356"/>
        <end position="387"/>
    </location>
</feature>
<evidence type="ECO:0000256" key="6">
    <source>
        <dbReference type="ARBA" id="ARBA00022741"/>
    </source>
</evidence>
<dbReference type="GO" id="GO:0004674">
    <property type="term" value="F:protein serine/threonine kinase activity"/>
    <property type="evidence" value="ECO:0007669"/>
    <property type="project" value="UniProtKB-KW"/>
</dbReference>
<evidence type="ECO:0000256" key="8">
    <source>
        <dbReference type="ARBA" id="ARBA00022840"/>
    </source>
</evidence>
<gene>
    <name evidence="13" type="ORF">SNE40_004180</name>
</gene>
<dbReference type="AlphaFoldDB" id="A0AAN8KCR0"/>
<reference evidence="13 14" key="1">
    <citation type="submission" date="2024-01" db="EMBL/GenBank/DDBJ databases">
        <title>The genome of the rayed Mediterranean limpet Patella caerulea (Linnaeus, 1758).</title>
        <authorList>
            <person name="Anh-Thu Weber A."/>
            <person name="Halstead-Nussloch G."/>
        </authorList>
    </citation>
    <scope>NUCLEOTIDE SEQUENCE [LARGE SCALE GENOMIC DNA]</scope>
    <source>
        <strain evidence="13">AATW-2023a</strain>
        <tissue evidence="13">Whole specimen</tissue>
    </source>
</reference>
<dbReference type="InterPro" id="IPR000719">
    <property type="entry name" value="Prot_kinase_dom"/>
</dbReference>
<organism evidence="13 14">
    <name type="scientific">Patella caerulea</name>
    <name type="common">Rayed Mediterranean limpet</name>
    <dbReference type="NCBI Taxonomy" id="87958"/>
    <lineage>
        <taxon>Eukaryota</taxon>
        <taxon>Metazoa</taxon>
        <taxon>Spiralia</taxon>
        <taxon>Lophotrochozoa</taxon>
        <taxon>Mollusca</taxon>
        <taxon>Gastropoda</taxon>
        <taxon>Patellogastropoda</taxon>
        <taxon>Patelloidea</taxon>
        <taxon>Patellidae</taxon>
        <taxon>Patella</taxon>
    </lineage>
</organism>
<dbReference type="PROSITE" id="PS00108">
    <property type="entry name" value="PROTEIN_KINASE_ST"/>
    <property type="match status" value="1"/>
</dbReference>
<evidence type="ECO:0000259" key="12">
    <source>
        <dbReference type="PROSITE" id="PS50011"/>
    </source>
</evidence>
<dbReference type="GO" id="GO:0005524">
    <property type="term" value="F:ATP binding"/>
    <property type="evidence" value="ECO:0007669"/>
    <property type="project" value="UniProtKB-KW"/>
</dbReference>
<dbReference type="InterPro" id="IPR027442">
    <property type="entry name" value="MAPKAPK_C"/>
</dbReference>
<feature type="domain" description="Protein kinase" evidence="12">
    <location>
        <begin position="20"/>
        <end position="303"/>
    </location>
</feature>
<evidence type="ECO:0000256" key="1">
    <source>
        <dbReference type="ARBA" id="ARBA00006692"/>
    </source>
</evidence>
<dbReference type="SUPFAM" id="SSF56112">
    <property type="entry name" value="Protein kinase-like (PK-like)"/>
    <property type="match status" value="1"/>
</dbReference>
<comment type="catalytic activity">
    <reaction evidence="10">
        <text>L-seryl-[protein] + ATP = O-phospho-L-seryl-[protein] + ADP + H(+)</text>
        <dbReference type="Rhea" id="RHEA:17989"/>
        <dbReference type="Rhea" id="RHEA-COMP:9863"/>
        <dbReference type="Rhea" id="RHEA-COMP:11604"/>
        <dbReference type="ChEBI" id="CHEBI:15378"/>
        <dbReference type="ChEBI" id="CHEBI:29999"/>
        <dbReference type="ChEBI" id="CHEBI:30616"/>
        <dbReference type="ChEBI" id="CHEBI:83421"/>
        <dbReference type="ChEBI" id="CHEBI:456216"/>
        <dbReference type="EC" id="2.7.11.1"/>
    </reaction>
</comment>
<evidence type="ECO:0000256" key="10">
    <source>
        <dbReference type="ARBA" id="ARBA00048679"/>
    </source>
</evidence>
<sequence>MSETDELKIKISSISDDYSISWNHSLGTGVSGPVRQCTEISTGQKFAVKCIPDSAKARREVHIHWLCRSHPNIVDMKDVYCNKIKFPEEKEHKSRLLVVLELMEGGELFDQISKQRNFTEKKAAHYLLQICQAVFHCHTSNIAHRDLKPENLLLSDKTNDAVLKLSDFGFAKFDDGNLQTPYFTPYYVAPQVLEAHIQNRLIRKDPGAASNNKPCFYDKSCDMWSIGVILYIMLCGYPPFYSETPSNHLSSKMRKKILSGDYEFPEDDWRNISKSAKDIISRLLHIDPSQRMTIDELIIHPWLLNPSDKKLNSPVVLADKESLEDINLAHGGELMVMRLNSTKLCLKPISTANNPIIKKRQRRSSVEEPLGSEEPPLKSPSYLSKDS</sequence>
<comment type="similarity">
    <text evidence="1">Belongs to the protein kinase superfamily. CAMK Ser/Thr protein kinase family.</text>
</comment>
<dbReference type="PROSITE" id="PS50011">
    <property type="entry name" value="PROTEIN_KINASE_DOM"/>
    <property type="match status" value="1"/>
</dbReference>
<dbReference type="FunFam" id="3.30.200.20:FF:000209">
    <property type="entry name" value="MAP kinase-activated protein kinase 5 isoform X1"/>
    <property type="match status" value="1"/>
</dbReference>
<protein>
    <recommendedName>
        <fullName evidence="2">non-specific serine/threonine protein kinase</fullName>
        <ecNumber evidence="2">2.7.11.1</ecNumber>
    </recommendedName>
</protein>
<keyword evidence="14" id="KW-1185">Reference proteome</keyword>
<dbReference type="PANTHER" id="PTHR24349">
    <property type="entry name" value="SERINE/THREONINE-PROTEIN KINASE"/>
    <property type="match status" value="1"/>
</dbReference>
<keyword evidence="8" id="KW-0067">ATP-binding</keyword>
<proteinExistence type="inferred from homology"/>
<dbReference type="Gene3D" id="1.10.510.10">
    <property type="entry name" value="Transferase(Phosphotransferase) domain 1"/>
    <property type="match status" value="1"/>
</dbReference>
<dbReference type="Gene3D" id="3.30.200.20">
    <property type="entry name" value="Phosphorylase Kinase, domain 1"/>
    <property type="match status" value="1"/>
</dbReference>
<keyword evidence="4" id="KW-0597">Phosphoprotein</keyword>